<feature type="active site" description="Proton donor/acceptor" evidence="9">
    <location>
        <position position="384"/>
    </location>
</feature>
<evidence type="ECO:0000313" key="12">
    <source>
        <dbReference type="EMBL" id="KAJ1642708.1"/>
    </source>
</evidence>
<dbReference type="GO" id="GO:0017005">
    <property type="term" value="F:3'-tyrosyl-DNA phosphodiesterase activity"/>
    <property type="evidence" value="ECO:0007669"/>
    <property type="project" value="TreeGrafter"/>
</dbReference>
<organism evidence="12 13">
    <name type="scientific">Coemansia asiatica</name>
    <dbReference type="NCBI Taxonomy" id="1052880"/>
    <lineage>
        <taxon>Eukaryota</taxon>
        <taxon>Fungi</taxon>
        <taxon>Fungi incertae sedis</taxon>
        <taxon>Zoopagomycota</taxon>
        <taxon>Kickxellomycotina</taxon>
        <taxon>Kickxellomycetes</taxon>
        <taxon>Kickxellales</taxon>
        <taxon>Kickxellaceae</taxon>
        <taxon>Coemansia</taxon>
    </lineage>
</organism>
<evidence type="ECO:0000256" key="9">
    <source>
        <dbReference type="PIRSR" id="PIRSR610347-1"/>
    </source>
</evidence>
<feature type="active site" description="Nucleophile" evidence="9">
    <location>
        <position position="151"/>
    </location>
</feature>
<dbReference type="PANTHER" id="PTHR12415:SF0">
    <property type="entry name" value="TYROSYL-DNA PHOSPHODIESTERASE 1"/>
    <property type="match status" value="1"/>
</dbReference>
<comment type="subcellular location">
    <subcellularLocation>
        <location evidence="1">Nucleus</location>
    </subcellularLocation>
</comment>
<feature type="region of interest" description="Disordered" evidence="11">
    <location>
        <begin position="27"/>
        <end position="56"/>
    </location>
</feature>
<dbReference type="Gene3D" id="3.30.870.10">
    <property type="entry name" value="Endonuclease Chain A"/>
    <property type="match status" value="2"/>
</dbReference>
<dbReference type="SUPFAM" id="SSF56024">
    <property type="entry name" value="Phospholipase D/nuclease"/>
    <property type="match status" value="2"/>
</dbReference>
<dbReference type="GO" id="GO:0006281">
    <property type="term" value="P:DNA repair"/>
    <property type="evidence" value="ECO:0007669"/>
    <property type="project" value="UniProtKB-KW"/>
</dbReference>
<protein>
    <recommendedName>
        <fullName evidence="14">Tyrosyl-DNA phosphodiesterase</fullName>
    </recommendedName>
</protein>
<evidence type="ECO:0000256" key="1">
    <source>
        <dbReference type="ARBA" id="ARBA00004123"/>
    </source>
</evidence>
<keyword evidence="13" id="KW-1185">Reference proteome</keyword>
<dbReference type="CDD" id="cd09122">
    <property type="entry name" value="PLDc_Tdp1_1"/>
    <property type="match status" value="1"/>
</dbReference>
<evidence type="ECO:0000256" key="8">
    <source>
        <dbReference type="ARBA" id="ARBA00023242"/>
    </source>
</evidence>
<evidence type="ECO:0000256" key="4">
    <source>
        <dbReference type="ARBA" id="ARBA00022763"/>
    </source>
</evidence>
<keyword evidence="3" id="KW-0540">Nuclease</keyword>
<feature type="binding site" evidence="10">
    <location>
        <position position="386"/>
    </location>
    <ligand>
        <name>substrate</name>
    </ligand>
</feature>
<evidence type="ECO:0000313" key="13">
    <source>
        <dbReference type="Proteomes" id="UP001145021"/>
    </source>
</evidence>
<dbReference type="Proteomes" id="UP001145021">
    <property type="component" value="Unassembled WGS sequence"/>
</dbReference>
<evidence type="ECO:0000256" key="5">
    <source>
        <dbReference type="ARBA" id="ARBA00022801"/>
    </source>
</evidence>
<reference evidence="12" key="1">
    <citation type="submission" date="2022-07" db="EMBL/GenBank/DDBJ databases">
        <title>Phylogenomic reconstructions and comparative analyses of Kickxellomycotina fungi.</title>
        <authorList>
            <person name="Reynolds N.K."/>
            <person name="Stajich J.E."/>
            <person name="Barry K."/>
            <person name="Grigoriev I.V."/>
            <person name="Crous P."/>
            <person name="Smith M.E."/>
        </authorList>
    </citation>
    <scope>NUCLEOTIDE SEQUENCE</scope>
    <source>
        <strain evidence="12">NBRC 105413</strain>
    </source>
</reference>
<dbReference type="GO" id="GO:0003690">
    <property type="term" value="F:double-stranded DNA binding"/>
    <property type="evidence" value="ECO:0007669"/>
    <property type="project" value="TreeGrafter"/>
</dbReference>
<dbReference type="EMBL" id="JANBOH010000351">
    <property type="protein sequence ID" value="KAJ1642708.1"/>
    <property type="molecule type" value="Genomic_DNA"/>
</dbReference>
<sequence length="480" mass="54457">MSRLDNYRSDDDITKKQLEEFDTLVDDGVISISDSDSEPEQTSNTREPKAPASTLPYPDGTVRLTRIVDSPAIDTMTLSDLVQKHTVKKALVTTFVLDIDWLLAHFNKQTKIVIVAHYNPKVETPGVYQMDGGRVTIIRPDYSGLQRPIMHSKLMLLFYPGYVRFVASSANLFSVDWTVLQNILFIQDFPLLEQETQGVVKSRFGSELKGALRDLSVPEQVVGLMDQVDFRKAKAHIITSVPSKLDNNRKHSGKYGVARLHEVCKKIKDKLDPLETTSWFNSTLYCYGSSMGKLTFTYLRDFYLCALGTTHMEYRRHKGLDTLPSVLAQNVNVGFHTQDQGNQNRFGSVPRECIKFHSAYYFDENYASSRLHKITPSVDKTLVHAKAVLARYGESGSKGWMYLGSHNFTPGAWGYASLLDQSVRIRFLNNFEFGIVLTDVCFESMFGRDSVLWNGAKVSLPFKLKWEPYGQMDLPCMNME</sequence>
<dbReference type="GO" id="GO:0003697">
    <property type="term" value="F:single-stranded DNA binding"/>
    <property type="evidence" value="ECO:0007669"/>
    <property type="project" value="TreeGrafter"/>
</dbReference>
<feature type="binding site" evidence="10">
    <location>
        <position position="153"/>
    </location>
    <ligand>
        <name>substrate</name>
    </ligand>
</feature>
<evidence type="ECO:0008006" key="14">
    <source>
        <dbReference type="Google" id="ProtNLM"/>
    </source>
</evidence>
<dbReference type="GO" id="GO:0005634">
    <property type="term" value="C:nucleus"/>
    <property type="evidence" value="ECO:0007669"/>
    <property type="project" value="UniProtKB-SubCell"/>
</dbReference>
<dbReference type="Pfam" id="PF06087">
    <property type="entry name" value="Tyr-DNA_phospho"/>
    <property type="match status" value="1"/>
</dbReference>
<evidence type="ECO:0000256" key="7">
    <source>
        <dbReference type="ARBA" id="ARBA00023204"/>
    </source>
</evidence>
<comment type="similarity">
    <text evidence="2">Belongs to the tyrosyl-DNA phosphodiesterase family.</text>
</comment>
<keyword evidence="4" id="KW-0227">DNA damage</keyword>
<proteinExistence type="inferred from homology"/>
<name>A0A9W7XHN5_9FUNG</name>
<comment type="caution">
    <text evidence="12">The sequence shown here is derived from an EMBL/GenBank/DDBJ whole genome shotgun (WGS) entry which is preliminary data.</text>
</comment>
<dbReference type="PANTHER" id="PTHR12415">
    <property type="entry name" value="TYROSYL-DNA PHOSPHODIESTERASE 1"/>
    <property type="match status" value="1"/>
</dbReference>
<evidence type="ECO:0000256" key="6">
    <source>
        <dbReference type="ARBA" id="ARBA00022839"/>
    </source>
</evidence>
<evidence type="ECO:0000256" key="3">
    <source>
        <dbReference type="ARBA" id="ARBA00022722"/>
    </source>
</evidence>
<keyword evidence="5" id="KW-0378">Hydrolase</keyword>
<keyword evidence="8" id="KW-0539">Nucleus</keyword>
<evidence type="ECO:0000256" key="2">
    <source>
        <dbReference type="ARBA" id="ARBA00010205"/>
    </source>
</evidence>
<dbReference type="GO" id="GO:0004527">
    <property type="term" value="F:exonuclease activity"/>
    <property type="evidence" value="ECO:0007669"/>
    <property type="project" value="UniProtKB-KW"/>
</dbReference>
<keyword evidence="7" id="KW-0234">DNA repair</keyword>
<evidence type="ECO:0000256" key="11">
    <source>
        <dbReference type="SAM" id="MobiDB-lite"/>
    </source>
</evidence>
<gene>
    <name evidence="12" type="ORF">LPJ64_005469</name>
</gene>
<dbReference type="AlphaFoldDB" id="A0A9W7XHN5"/>
<keyword evidence="6" id="KW-0269">Exonuclease</keyword>
<accession>A0A9W7XHN5</accession>
<evidence type="ECO:0000256" key="10">
    <source>
        <dbReference type="PIRSR" id="PIRSR610347-2"/>
    </source>
</evidence>
<dbReference type="InterPro" id="IPR010347">
    <property type="entry name" value="Tdp1"/>
</dbReference>